<keyword evidence="10" id="KW-1185">Reference proteome</keyword>
<evidence type="ECO:0000256" key="5">
    <source>
        <dbReference type="ARBA" id="ARBA00022989"/>
    </source>
</evidence>
<feature type="transmembrane region" description="Helical" evidence="7">
    <location>
        <begin position="266"/>
        <end position="287"/>
    </location>
</feature>
<keyword evidence="2 7" id="KW-0813">Transport</keyword>
<evidence type="ECO:0000256" key="7">
    <source>
        <dbReference type="RuleBase" id="RU363032"/>
    </source>
</evidence>
<evidence type="ECO:0000256" key="3">
    <source>
        <dbReference type="ARBA" id="ARBA00022475"/>
    </source>
</evidence>
<dbReference type="InterPro" id="IPR035906">
    <property type="entry name" value="MetI-like_sf"/>
</dbReference>
<comment type="caution">
    <text evidence="9">The sequence shown here is derived from an EMBL/GenBank/DDBJ whole genome shotgun (WGS) entry which is preliminary data.</text>
</comment>
<keyword evidence="3" id="KW-1003">Cell membrane</keyword>
<evidence type="ECO:0000256" key="4">
    <source>
        <dbReference type="ARBA" id="ARBA00022692"/>
    </source>
</evidence>
<evidence type="ECO:0000259" key="8">
    <source>
        <dbReference type="PROSITE" id="PS50928"/>
    </source>
</evidence>
<dbReference type="CDD" id="cd06261">
    <property type="entry name" value="TM_PBP2"/>
    <property type="match status" value="1"/>
</dbReference>
<feature type="transmembrane region" description="Helical" evidence="7">
    <location>
        <begin position="23"/>
        <end position="44"/>
    </location>
</feature>
<evidence type="ECO:0000256" key="6">
    <source>
        <dbReference type="ARBA" id="ARBA00023136"/>
    </source>
</evidence>
<organism evidence="9 10">
    <name type="scientific">Micromonospora ureilytica</name>
    <dbReference type="NCBI Taxonomy" id="709868"/>
    <lineage>
        <taxon>Bacteria</taxon>
        <taxon>Bacillati</taxon>
        <taxon>Actinomycetota</taxon>
        <taxon>Actinomycetes</taxon>
        <taxon>Micromonosporales</taxon>
        <taxon>Micromonosporaceae</taxon>
        <taxon>Micromonospora</taxon>
    </lineage>
</organism>
<dbReference type="Gene3D" id="1.10.3720.10">
    <property type="entry name" value="MetI-like"/>
    <property type="match status" value="1"/>
</dbReference>
<dbReference type="Pfam" id="PF00528">
    <property type="entry name" value="BPD_transp_1"/>
    <property type="match status" value="1"/>
</dbReference>
<keyword evidence="4 7" id="KW-0812">Transmembrane</keyword>
<feature type="transmembrane region" description="Helical" evidence="7">
    <location>
        <begin position="153"/>
        <end position="174"/>
    </location>
</feature>
<feature type="transmembrane region" description="Helical" evidence="7">
    <location>
        <begin position="91"/>
        <end position="110"/>
    </location>
</feature>
<dbReference type="InterPro" id="IPR000515">
    <property type="entry name" value="MetI-like"/>
</dbReference>
<keyword evidence="5 7" id="KW-1133">Transmembrane helix</keyword>
<evidence type="ECO:0000256" key="1">
    <source>
        <dbReference type="ARBA" id="ARBA00004651"/>
    </source>
</evidence>
<comment type="similarity">
    <text evidence="7">Belongs to the binding-protein-dependent transport system permease family.</text>
</comment>
<protein>
    <submittedName>
        <fullName evidence="9">Aldouronate transport system permease protein</fullName>
    </submittedName>
</protein>
<sequence length="302" mass="33056">MTLGTKVDAPKTRGPVDSRGYRIFRVVNTVVLLGVVVVTLYPFLNIVARSLSEEAYIIAGEVTVVPRGFDLTAYKLLMSDAMFWTNYRNTVVYTVVATLISIVLTTCYAYVLSKPQLKGRPFLIGVALFTMFFSGGLIPNYVLVTSLGMKNTIWAVVIPNAISVFNLLVMKAFFESLPSELEEAAAVDGLNTYGILLRIVLPLSKAIIATMVLFYAVSFWNSWFAAFLYMDRQDLLPVTVYLRNLIAGATSAESAAADADKVQAAATLQAVTIVLTTLPILAVYPFVQRFFVRGVMLGAVKG</sequence>
<dbReference type="PANTHER" id="PTHR43744:SF9">
    <property type="entry name" value="POLYGALACTURONAN_RHAMNOGALACTURONAN TRANSPORT SYSTEM PERMEASE PROTEIN YTCP"/>
    <property type="match status" value="1"/>
</dbReference>
<keyword evidence="6 7" id="KW-0472">Membrane</keyword>
<evidence type="ECO:0000313" key="9">
    <source>
        <dbReference type="EMBL" id="MBG6065256.1"/>
    </source>
</evidence>
<proteinExistence type="inferred from homology"/>
<dbReference type="SUPFAM" id="SSF161098">
    <property type="entry name" value="MetI-like"/>
    <property type="match status" value="1"/>
</dbReference>
<dbReference type="PANTHER" id="PTHR43744">
    <property type="entry name" value="ABC TRANSPORTER PERMEASE PROTEIN MG189-RELATED-RELATED"/>
    <property type="match status" value="1"/>
</dbReference>
<dbReference type="EMBL" id="JADOTX010000001">
    <property type="protein sequence ID" value="MBG6065256.1"/>
    <property type="molecule type" value="Genomic_DNA"/>
</dbReference>
<evidence type="ECO:0000313" key="10">
    <source>
        <dbReference type="Proteomes" id="UP000614915"/>
    </source>
</evidence>
<feature type="transmembrane region" description="Helical" evidence="7">
    <location>
        <begin position="122"/>
        <end position="141"/>
    </location>
</feature>
<accession>A0ABS0JDZ0</accession>
<dbReference type="PROSITE" id="PS50928">
    <property type="entry name" value="ABC_TM1"/>
    <property type="match status" value="1"/>
</dbReference>
<feature type="domain" description="ABC transmembrane type-1" evidence="8">
    <location>
        <begin position="87"/>
        <end position="284"/>
    </location>
</feature>
<evidence type="ECO:0000256" key="2">
    <source>
        <dbReference type="ARBA" id="ARBA00022448"/>
    </source>
</evidence>
<dbReference type="Proteomes" id="UP000614915">
    <property type="component" value="Unassembled WGS sequence"/>
</dbReference>
<name>A0ABS0JDZ0_9ACTN</name>
<feature type="transmembrane region" description="Helical" evidence="7">
    <location>
        <begin position="195"/>
        <end position="220"/>
    </location>
</feature>
<gene>
    <name evidence="9" type="ORF">IW248_001543</name>
</gene>
<comment type="subcellular location">
    <subcellularLocation>
        <location evidence="1 7">Cell membrane</location>
        <topology evidence="1 7">Multi-pass membrane protein</topology>
    </subcellularLocation>
</comment>
<reference evidence="9 10" key="1">
    <citation type="submission" date="2020-11" db="EMBL/GenBank/DDBJ databases">
        <title>Sequencing the genomes of 1000 actinobacteria strains.</title>
        <authorList>
            <person name="Klenk H.-P."/>
        </authorList>
    </citation>
    <scope>NUCLEOTIDE SEQUENCE [LARGE SCALE GENOMIC DNA]</scope>
    <source>
        <strain evidence="9 10">DSM 101692</strain>
    </source>
</reference>
<dbReference type="RefSeq" id="WP_307787825.1">
    <property type="nucleotide sequence ID" value="NZ_JADOTX010000001.1"/>
</dbReference>